<dbReference type="InterPro" id="IPR011075">
    <property type="entry name" value="TetR_C"/>
</dbReference>
<dbReference type="RefSeq" id="WP_163821912.1">
    <property type="nucleotide sequence ID" value="NZ_JAAGUX010000014.1"/>
</dbReference>
<dbReference type="PANTHER" id="PTHR30055">
    <property type="entry name" value="HTH-TYPE TRANSCRIPTIONAL REGULATOR RUTR"/>
    <property type="match status" value="1"/>
</dbReference>
<feature type="domain" description="HTH tetR-type" evidence="5">
    <location>
        <begin position="18"/>
        <end position="78"/>
    </location>
</feature>
<dbReference type="AlphaFoldDB" id="A0A6P1D165"/>
<accession>A0A6P1D165</accession>
<keyword evidence="1" id="KW-0805">Transcription regulation</keyword>
<evidence type="ECO:0000256" key="3">
    <source>
        <dbReference type="ARBA" id="ARBA00023163"/>
    </source>
</evidence>
<feature type="DNA-binding region" description="H-T-H motif" evidence="4">
    <location>
        <begin position="41"/>
        <end position="60"/>
    </location>
</feature>
<dbReference type="Proteomes" id="UP000468928">
    <property type="component" value="Unassembled WGS sequence"/>
</dbReference>
<evidence type="ECO:0000256" key="4">
    <source>
        <dbReference type="PROSITE-ProRule" id="PRU00335"/>
    </source>
</evidence>
<organism evidence="6 8">
    <name type="scientific">Nocardia cyriacigeorgica</name>
    <dbReference type="NCBI Taxonomy" id="135487"/>
    <lineage>
        <taxon>Bacteria</taxon>
        <taxon>Bacillati</taxon>
        <taxon>Actinomycetota</taxon>
        <taxon>Actinomycetes</taxon>
        <taxon>Mycobacteriales</taxon>
        <taxon>Nocardiaceae</taxon>
        <taxon>Nocardia</taxon>
    </lineage>
</organism>
<name>A0A6P1D165_9NOCA</name>
<evidence type="ECO:0000313" key="6">
    <source>
        <dbReference type="EMBL" id="NEW43309.1"/>
    </source>
</evidence>
<dbReference type="PROSITE" id="PS50977">
    <property type="entry name" value="HTH_TETR_2"/>
    <property type="match status" value="1"/>
</dbReference>
<dbReference type="EMBL" id="JAAGUX010000014">
    <property type="protein sequence ID" value="NEW56099.1"/>
    <property type="molecule type" value="Genomic_DNA"/>
</dbReference>
<dbReference type="Pfam" id="PF00440">
    <property type="entry name" value="TetR_N"/>
    <property type="match status" value="1"/>
</dbReference>
<evidence type="ECO:0000259" key="5">
    <source>
        <dbReference type="PROSITE" id="PS50977"/>
    </source>
</evidence>
<dbReference type="InterPro" id="IPR001647">
    <property type="entry name" value="HTH_TetR"/>
</dbReference>
<dbReference type="Proteomes" id="UP000470876">
    <property type="component" value="Unassembled WGS sequence"/>
</dbReference>
<dbReference type="GO" id="GO:0003700">
    <property type="term" value="F:DNA-binding transcription factor activity"/>
    <property type="evidence" value="ECO:0007669"/>
    <property type="project" value="TreeGrafter"/>
</dbReference>
<dbReference type="InterPro" id="IPR036271">
    <property type="entry name" value="Tet_transcr_reg_TetR-rel_C_sf"/>
</dbReference>
<keyword evidence="9" id="KW-1185">Reference proteome</keyword>
<dbReference type="PANTHER" id="PTHR30055:SF148">
    <property type="entry name" value="TETR-FAMILY TRANSCRIPTIONAL REGULATOR"/>
    <property type="match status" value="1"/>
</dbReference>
<dbReference type="InterPro" id="IPR050109">
    <property type="entry name" value="HTH-type_TetR-like_transc_reg"/>
</dbReference>
<keyword evidence="2 4" id="KW-0238">DNA-binding</keyword>
<sequence length="212" mass="23071">MTAEEEAARQRRPGGRSARVREAVHQAVLDAIVEHGVDGVGIPDVSRRAGVRDSSIYRRWGSRENLLLEVLLEYSSRTMPLPDTGTLRGDLAVFAAGLMAYLDTPLGAGLTRALSYVTDTEEMAVARDAFWDSRYIAVQPLFERAVARGEIPPSVDVRFALELLIGPIHFRAALTRQPVDGGLADRVASHVAQALTADWGDELGGQQHGSDR</sequence>
<reference evidence="8 9" key="1">
    <citation type="submission" date="2020-01" db="EMBL/GenBank/DDBJ databases">
        <title>Genetics and antimicrobial susceptibilities of Nocardia species isolated from the soil; a comparison with species isolated from humans.</title>
        <authorList>
            <person name="Carrasco G."/>
            <person name="Monzon S."/>
            <person name="Sansegundo M."/>
            <person name="Garcia E."/>
            <person name="Garrido N."/>
            <person name="Medina M.J."/>
            <person name="Villalon P."/>
            <person name="Ramirez-Arocha A.C."/>
            <person name="Jimenez P."/>
            <person name="Cuesta I."/>
            <person name="Valdezate S."/>
        </authorList>
    </citation>
    <scope>NUCLEOTIDE SEQUENCE [LARGE SCALE GENOMIC DNA]</scope>
    <source>
        <strain evidence="6 8">CNM20110639</strain>
        <strain evidence="7 9">CNM20110649</strain>
    </source>
</reference>
<dbReference type="Gene3D" id="1.10.10.60">
    <property type="entry name" value="Homeodomain-like"/>
    <property type="match status" value="1"/>
</dbReference>
<evidence type="ECO:0000313" key="9">
    <source>
        <dbReference type="Proteomes" id="UP000470876"/>
    </source>
</evidence>
<proteinExistence type="predicted"/>
<evidence type="ECO:0000313" key="7">
    <source>
        <dbReference type="EMBL" id="NEW56099.1"/>
    </source>
</evidence>
<dbReference type="SUPFAM" id="SSF46689">
    <property type="entry name" value="Homeodomain-like"/>
    <property type="match status" value="1"/>
</dbReference>
<dbReference type="GO" id="GO:0000976">
    <property type="term" value="F:transcription cis-regulatory region binding"/>
    <property type="evidence" value="ECO:0007669"/>
    <property type="project" value="TreeGrafter"/>
</dbReference>
<dbReference type="Pfam" id="PF16859">
    <property type="entry name" value="TetR_C_11"/>
    <property type="match status" value="1"/>
</dbReference>
<dbReference type="InterPro" id="IPR009057">
    <property type="entry name" value="Homeodomain-like_sf"/>
</dbReference>
<dbReference type="EMBL" id="JAAGUZ010000004">
    <property type="protein sequence ID" value="NEW43309.1"/>
    <property type="molecule type" value="Genomic_DNA"/>
</dbReference>
<dbReference type="SUPFAM" id="SSF48498">
    <property type="entry name" value="Tetracyclin repressor-like, C-terminal domain"/>
    <property type="match status" value="1"/>
</dbReference>
<evidence type="ECO:0000313" key="8">
    <source>
        <dbReference type="Proteomes" id="UP000468928"/>
    </source>
</evidence>
<gene>
    <name evidence="6" type="ORF">GV789_02390</name>
    <name evidence="7" type="ORF">GV794_10600</name>
</gene>
<evidence type="ECO:0000256" key="2">
    <source>
        <dbReference type="ARBA" id="ARBA00023125"/>
    </source>
</evidence>
<comment type="caution">
    <text evidence="6">The sequence shown here is derived from an EMBL/GenBank/DDBJ whole genome shotgun (WGS) entry which is preliminary data.</text>
</comment>
<evidence type="ECO:0000256" key="1">
    <source>
        <dbReference type="ARBA" id="ARBA00023015"/>
    </source>
</evidence>
<protein>
    <submittedName>
        <fullName evidence="6">TetR/AcrR family transcriptional regulator</fullName>
    </submittedName>
</protein>
<keyword evidence="3" id="KW-0804">Transcription</keyword>
<dbReference type="Gene3D" id="1.10.357.10">
    <property type="entry name" value="Tetracycline Repressor, domain 2"/>
    <property type="match status" value="1"/>
</dbReference>